<reference evidence="1" key="1">
    <citation type="journal article" date="2023" name="G3 (Bethesda)">
        <title>A reference genome for the long-term kleptoplast-retaining sea slug Elysia crispata morphotype clarki.</title>
        <authorList>
            <person name="Eastman K.E."/>
            <person name="Pendleton A.L."/>
            <person name="Shaikh M.A."/>
            <person name="Suttiyut T."/>
            <person name="Ogas R."/>
            <person name="Tomko P."/>
            <person name="Gavelis G."/>
            <person name="Widhalm J.R."/>
            <person name="Wisecaver J.H."/>
        </authorList>
    </citation>
    <scope>NUCLEOTIDE SEQUENCE</scope>
    <source>
        <strain evidence="1">ECLA1</strain>
    </source>
</reference>
<protein>
    <submittedName>
        <fullName evidence="1">Uncharacterized protein</fullName>
    </submittedName>
</protein>
<proteinExistence type="predicted"/>
<dbReference type="EMBL" id="JAWDGP010008094">
    <property type="protein sequence ID" value="KAK3691450.1"/>
    <property type="molecule type" value="Genomic_DNA"/>
</dbReference>
<accession>A0AAE0XEG4</accession>
<name>A0AAE0XEG4_9GAST</name>
<gene>
    <name evidence="1" type="ORF">RRG08_036249</name>
</gene>
<evidence type="ECO:0000313" key="1">
    <source>
        <dbReference type="EMBL" id="KAK3691450.1"/>
    </source>
</evidence>
<evidence type="ECO:0000313" key="2">
    <source>
        <dbReference type="Proteomes" id="UP001283361"/>
    </source>
</evidence>
<organism evidence="1 2">
    <name type="scientific">Elysia crispata</name>
    <name type="common">lettuce slug</name>
    <dbReference type="NCBI Taxonomy" id="231223"/>
    <lineage>
        <taxon>Eukaryota</taxon>
        <taxon>Metazoa</taxon>
        <taxon>Spiralia</taxon>
        <taxon>Lophotrochozoa</taxon>
        <taxon>Mollusca</taxon>
        <taxon>Gastropoda</taxon>
        <taxon>Heterobranchia</taxon>
        <taxon>Euthyneura</taxon>
        <taxon>Panpulmonata</taxon>
        <taxon>Sacoglossa</taxon>
        <taxon>Placobranchoidea</taxon>
        <taxon>Plakobranchidae</taxon>
        <taxon>Elysia</taxon>
    </lineage>
</organism>
<comment type="caution">
    <text evidence="1">The sequence shown here is derived from an EMBL/GenBank/DDBJ whole genome shotgun (WGS) entry which is preliminary data.</text>
</comment>
<dbReference type="Proteomes" id="UP001283361">
    <property type="component" value="Unassembled WGS sequence"/>
</dbReference>
<keyword evidence="2" id="KW-1185">Reference proteome</keyword>
<sequence>MRTPLGNNIFKLEFQRLVSASEQHPRFESTAHCISNMHTVSAFEQAPLGVNHKLLSRVENNELVSPVVNND</sequence>
<dbReference type="AlphaFoldDB" id="A0AAE0XEG4"/>